<gene>
    <name evidence="1" type="ORF">PEPS_19650</name>
</gene>
<evidence type="ECO:0000313" key="1">
    <source>
        <dbReference type="EMBL" id="BDC99684.1"/>
    </source>
</evidence>
<dbReference type="RefSeq" id="WP_332922221.1">
    <property type="nucleotide sequence ID" value="NZ_AP025292.1"/>
</dbReference>
<dbReference type="Proteomes" id="UP001354989">
    <property type="component" value="Chromosome"/>
</dbReference>
<name>A0ABM7VFJ5_9BACT</name>
<proteinExistence type="predicted"/>
<protein>
    <recommendedName>
        <fullName evidence="3">Acyl carrier protein</fullName>
    </recommendedName>
</protein>
<keyword evidence="2" id="KW-1185">Reference proteome</keyword>
<evidence type="ECO:0000313" key="2">
    <source>
        <dbReference type="Proteomes" id="UP001354989"/>
    </source>
</evidence>
<dbReference type="Gene3D" id="1.10.1200.10">
    <property type="entry name" value="ACP-like"/>
    <property type="match status" value="1"/>
</dbReference>
<evidence type="ECO:0008006" key="3">
    <source>
        <dbReference type="Google" id="ProtNLM"/>
    </source>
</evidence>
<organism evidence="1 2">
    <name type="scientific">Persicobacter psychrovividus</name>
    <dbReference type="NCBI Taxonomy" id="387638"/>
    <lineage>
        <taxon>Bacteria</taxon>
        <taxon>Pseudomonadati</taxon>
        <taxon>Bacteroidota</taxon>
        <taxon>Cytophagia</taxon>
        <taxon>Cytophagales</taxon>
        <taxon>Persicobacteraceae</taxon>
        <taxon>Persicobacter</taxon>
    </lineage>
</organism>
<dbReference type="SUPFAM" id="SSF47336">
    <property type="entry name" value="ACP-like"/>
    <property type="match status" value="1"/>
</dbReference>
<dbReference type="InterPro" id="IPR036736">
    <property type="entry name" value="ACP-like_sf"/>
</dbReference>
<sequence length="81" mass="9276">MNVSYGVKLTVSQETLWDLEKIHPELSLSEDCNLGEESLNRVIHKLETLFGINLDPESDFAMKTVGDLEMAFQQKLRHTQI</sequence>
<dbReference type="EMBL" id="AP025292">
    <property type="protein sequence ID" value="BDC99684.1"/>
    <property type="molecule type" value="Genomic_DNA"/>
</dbReference>
<reference evidence="1 2" key="1">
    <citation type="submission" date="2021-12" db="EMBL/GenBank/DDBJ databases">
        <title>Genome sequencing of bacteria with rrn-lacking chromosome and rrn-plasmid.</title>
        <authorList>
            <person name="Anda M."/>
            <person name="Iwasaki W."/>
        </authorList>
    </citation>
    <scope>NUCLEOTIDE SEQUENCE [LARGE SCALE GENOMIC DNA]</scope>
    <source>
        <strain evidence="1 2">NBRC 101262</strain>
    </source>
</reference>
<accession>A0ABM7VFJ5</accession>